<dbReference type="InterPro" id="IPR037522">
    <property type="entry name" value="HD_GYP_dom"/>
</dbReference>
<dbReference type="Pfam" id="PF01590">
    <property type="entry name" value="GAF"/>
    <property type="match status" value="1"/>
</dbReference>
<name>A0A7T8EFH0_9GAMM</name>
<evidence type="ECO:0000313" key="1">
    <source>
        <dbReference type="EMBL" id="QQO85424.1"/>
    </source>
</evidence>
<proteinExistence type="predicted"/>
<dbReference type="InterPro" id="IPR052020">
    <property type="entry name" value="Cyclic_di-GMP/3'3'-cGAMP_PDE"/>
</dbReference>
<dbReference type="PANTHER" id="PTHR45228:SF1">
    <property type="entry name" value="CYCLIC DI-GMP PHOSPHODIESTERASE TM_0186"/>
    <property type="match status" value="1"/>
</dbReference>
<dbReference type="Gene3D" id="3.30.450.40">
    <property type="match status" value="1"/>
</dbReference>
<sequence>MDKNMPTALWLQGHNASERLERIHDHLLLSYPWVDRIACALYHESTGLLKTFINSTHRGQAIVGYEYPMSESPVLSQLADTGQYRVIDDIKANILPENSHSRWLLEQDYNSSFTVPLYDEQRFLGFLFFDSYRLSAFDAKAQRDMVLYANLINMSLCAELSAVRTILASAQVARDFADLRDFETGAHLDRMAAYSGLIAGIVAPKYGLSDEQIEHITQFAPLHDIGKIGIPDKVLLKEGPLSIDERTLMETHVDKGECLIRKVLGDFGLAHLPDSTIMLNIVACHHEYLDGSGYPRGLKGEEVPIEARIVTVADIFDALSSERPYKQAWPLDACFRELRSMVAAGKLDGHCVEALAASTTQILDIMGRCRDDKAA</sequence>
<dbReference type="EMBL" id="CP032664">
    <property type="protein sequence ID" value="QQO85424.1"/>
    <property type="molecule type" value="Genomic_DNA"/>
</dbReference>
<dbReference type="SMART" id="SM00471">
    <property type="entry name" value="HDc"/>
    <property type="match status" value="1"/>
</dbReference>
<gene>
    <name evidence="1" type="ORF">D7032_20450</name>
</gene>
<protein>
    <submittedName>
        <fullName evidence="1">HD domain-containing protein</fullName>
    </submittedName>
</protein>
<dbReference type="InterPro" id="IPR003018">
    <property type="entry name" value="GAF"/>
</dbReference>
<dbReference type="PROSITE" id="PS51832">
    <property type="entry name" value="HD_GYP"/>
    <property type="match status" value="1"/>
</dbReference>
<dbReference type="CDD" id="cd00077">
    <property type="entry name" value="HDc"/>
    <property type="match status" value="1"/>
</dbReference>
<accession>A0A7T8EFH0</accession>
<dbReference type="SUPFAM" id="SSF109604">
    <property type="entry name" value="HD-domain/PDEase-like"/>
    <property type="match status" value="1"/>
</dbReference>
<dbReference type="InterPro" id="IPR029016">
    <property type="entry name" value="GAF-like_dom_sf"/>
</dbReference>
<dbReference type="InterPro" id="IPR003607">
    <property type="entry name" value="HD/PDEase_dom"/>
</dbReference>
<reference evidence="1" key="1">
    <citation type="submission" date="2018-09" db="EMBL/GenBank/DDBJ databases">
        <title>Genome sequencing and analysis.</title>
        <authorList>
            <person name="Huang Y.-T."/>
        </authorList>
    </citation>
    <scope>NUCLEOTIDE SEQUENCE</scope>
    <source>
        <strain evidence="1">HIDE</strain>
    </source>
</reference>
<dbReference type="Pfam" id="PF13487">
    <property type="entry name" value="HD_5"/>
    <property type="match status" value="1"/>
</dbReference>
<dbReference type="AlphaFoldDB" id="A0A7T8EFH0"/>
<dbReference type="PANTHER" id="PTHR45228">
    <property type="entry name" value="CYCLIC DI-GMP PHOSPHODIESTERASE TM_0186-RELATED"/>
    <property type="match status" value="1"/>
</dbReference>
<dbReference type="GO" id="GO:0008081">
    <property type="term" value="F:phosphoric diester hydrolase activity"/>
    <property type="evidence" value="ECO:0007669"/>
    <property type="project" value="UniProtKB-ARBA"/>
</dbReference>
<dbReference type="SUPFAM" id="SSF55781">
    <property type="entry name" value="GAF domain-like"/>
    <property type="match status" value="1"/>
</dbReference>
<dbReference type="Gene3D" id="1.10.3210.10">
    <property type="entry name" value="Hypothetical protein af1432"/>
    <property type="match status" value="1"/>
</dbReference>
<organism evidence="1">
    <name type="scientific">Shewanella algae</name>
    <dbReference type="NCBI Taxonomy" id="38313"/>
    <lineage>
        <taxon>Bacteria</taxon>
        <taxon>Pseudomonadati</taxon>
        <taxon>Pseudomonadota</taxon>
        <taxon>Gammaproteobacteria</taxon>
        <taxon>Alteromonadales</taxon>
        <taxon>Shewanellaceae</taxon>
        <taxon>Shewanella</taxon>
    </lineage>
</organism>